<proteinExistence type="predicted"/>
<dbReference type="AlphaFoldDB" id="A0A645I5R8"/>
<name>A0A645I5R8_9ZZZZ</name>
<protein>
    <submittedName>
        <fullName evidence="1">Uncharacterized protein</fullName>
    </submittedName>
</protein>
<organism evidence="1">
    <name type="scientific">bioreactor metagenome</name>
    <dbReference type="NCBI Taxonomy" id="1076179"/>
    <lineage>
        <taxon>unclassified sequences</taxon>
        <taxon>metagenomes</taxon>
        <taxon>ecological metagenomes</taxon>
    </lineage>
</organism>
<reference evidence="1" key="1">
    <citation type="submission" date="2019-08" db="EMBL/GenBank/DDBJ databases">
        <authorList>
            <person name="Kucharzyk K."/>
            <person name="Murdoch R.W."/>
            <person name="Higgins S."/>
            <person name="Loffler F."/>
        </authorList>
    </citation>
    <scope>NUCLEOTIDE SEQUENCE</scope>
</reference>
<sequence length="83" mass="8861">MLEAGRVGGVPGNGNIHAFMVHDGNTFLNVVRAVAVNRGAFTVRISGFFHNVQSTSRIVIIGFYIGKTVDAGNNQSRVFAKAI</sequence>
<accession>A0A645I5R8</accession>
<comment type="caution">
    <text evidence="1">The sequence shown here is derived from an EMBL/GenBank/DDBJ whole genome shotgun (WGS) entry which is preliminary data.</text>
</comment>
<gene>
    <name evidence="1" type="ORF">SDC9_194189</name>
</gene>
<evidence type="ECO:0000313" key="1">
    <source>
        <dbReference type="EMBL" id="MPN46598.1"/>
    </source>
</evidence>
<dbReference type="EMBL" id="VSSQ01107392">
    <property type="protein sequence ID" value="MPN46598.1"/>
    <property type="molecule type" value="Genomic_DNA"/>
</dbReference>